<dbReference type="EMBL" id="JANZXA010000001">
    <property type="protein sequence ID" value="MCT2398501.1"/>
    <property type="molecule type" value="Genomic_DNA"/>
</dbReference>
<proteinExistence type="predicted"/>
<organism evidence="2 3">
    <name type="scientific">Novosphingobium mangrovi</name>
    <name type="common">ex Huang et al. 2023</name>
    <dbReference type="NCBI Taxonomy" id="2976432"/>
    <lineage>
        <taxon>Bacteria</taxon>
        <taxon>Pseudomonadati</taxon>
        <taxon>Pseudomonadota</taxon>
        <taxon>Alphaproteobacteria</taxon>
        <taxon>Sphingomonadales</taxon>
        <taxon>Sphingomonadaceae</taxon>
        <taxon>Novosphingobium</taxon>
    </lineage>
</organism>
<evidence type="ECO:0000259" key="1">
    <source>
        <dbReference type="Pfam" id="PF00717"/>
    </source>
</evidence>
<dbReference type="InterPro" id="IPR015927">
    <property type="entry name" value="Peptidase_S24_S26A/B/C"/>
</dbReference>
<name>A0ABT2I123_9SPHN</name>
<dbReference type="Gene3D" id="2.10.109.10">
    <property type="entry name" value="Umud Fragment, subunit A"/>
    <property type="match status" value="1"/>
</dbReference>
<protein>
    <recommendedName>
        <fullName evidence="1">Peptidase S24/S26A/S26B/S26C domain-containing protein</fullName>
    </recommendedName>
</protein>
<dbReference type="Pfam" id="PF00717">
    <property type="entry name" value="Peptidase_S24"/>
    <property type="match status" value="1"/>
</dbReference>
<dbReference type="InterPro" id="IPR039418">
    <property type="entry name" value="LexA-like"/>
</dbReference>
<dbReference type="RefSeq" id="WP_260043662.1">
    <property type="nucleotide sequence ID" value="NZ_JANZXA010000001.1"/>
</dbReference>
<dbReference type="Proteomes" id="UP001165583">
    <property type="component" value="Unassembled WGS sequence"/>
</dbReference>
<reference evidence="2" key="1">
    <citation type="submission" date="2022-09" db="EMBL/GenBank/DDBJ databases">
        <title>Novosphingobium sp. Nov., a polycyclic aromatic hydrocarbon-degrading bacterium isolated form mangrove sediments in HongKong.</title>
        <authorList>
            <person name="Hu Z."/>
        </authorList>
    </citation>
    <scope>NUCLEOTIDE SEQUENCE</scope>
    <source>
        <strain evidence="2">HK4-1</strain>
    </source>
</reference>
<comment type="caution">
    <text evidence="2">The sequence shown here is derived from an EMBL/GenBank/DDBJ whole genome shotgun (WGS) entry which is preliminary data.</text>
</comment>
<sequence>MNADIDTGHIPHMSTGYNPLAEPAALRDNARVPTPKQILADRVGKLVAESGRSARDISIAATGKPDLVRDILRERRMPNGEALHDLARELGTTSDYLLGKATSANPVRSEVSIHAPPSALTERPGDIGGIPLLGTGYCDDLAIEDDDGSFEIERVMLELDHVVQMIRRPPALSNAPDAYAIYFHGSSMEPRYYQGEMAIVDPRRPPSPGDFVVVQLSNGEDHDIITVLVKQLVRVAKDYVELRQFNPDRTFSIDRRKVRRLHRIVSNNELYSA</sequence>
<evidence type="ECO:0000313" key="2">
    <source>
        <dbReference type="EMBL" id="MCT2398501.1"/>
    </source>
</evidence>
<evidence type="ECO:0000313" key="3">
    <source>
        <dbReference type="Proteomes" id="UP001165583"/>
    </source>
</evidence>
<gene>
    <name evidence="2" type="ORF">NZK81_02965</name>
</gene>
<dbReference type="CDD" id="cd06529">
    <property type="entry name" value="S24_LexA-like"/>
    <property type="match status" value="1"/>
</dbReference>
<dbReference type="SUPFAM" id="SSF51306">
    <property type="entry name" value="LexA/Signal peptidase"/>
    <property type="match status" value="1"/>
</dbReference>
<dbReference type="InterPro" id="IPR036286">
    <property type="entry name" value="LexA/Signal_pep-like_sf"/>
</dbReference>
<accession>A0ABT2I123</accession>
<keyword evidence="3" id="KW-1185">Reference proteome</keyword>
<feature type="domain" description="Peptidase S24/S26A/S26B/S26C" evidence="1">
    <location>
        <begin position="168"/>
        <end position="248"/>
    </location>
</feature>